<proteinExistence type="predicted"/>
<dbReference type="Proteomes" id="UP001235513">
    <property type="component" value="Unassembled WGS sequence"/>
</dbReference>
<sequence length="863" mass="99633">MNRKIYFQHYDDFDKESKSLLLGLQNKILTETPQQSNSLSKVIQPSDKINSIPASSSEVTGWITDEYINLEKLIVKIKAANSGMNNYQFIYYPQELESNTENKSIQNKNNGFIQLKVYRNPKAGNVSVKWKDSRITQKIDPRTKKIYYRLHFYYVNSQETAFILETSWYQDFRDLNILLNYGDVDKYEADYNYFLQNFADALRDEKDAERLKFIYENIPETLLSNISHFVDNEVFFEHLEILSKDDDSDIFRDSSTAVVQVFKAFGNPIPILNYFRENPAKLNRIYYNLDKSSEHNDKLLSNRMILANILMVFSMFSKNTKQKKTAKTFTIGKGYKINSNIMEGGIFQRDNDNYRDTFFLQQQKEEQQNVKVIPKEVDPNEQKTVVTDLDDGAQYHPLDMVYLIDISSEKEISYFVPAIYVKVLADEQEWQVTLQNIRIAADIVAVIIGVLTLPAGNPYFLLLAIADISLAGADITIQAFKEEILKYEGGKEFLEDWEKLYVYGGSALVATNVVGGFYLGAARLLTKIAEGEVKNYLKSIVIKAILEINISSFTKDSIRIIEPEEIFLGVEYKALGEKMTEKGVIFIGGKKDGKFAETFEAVYDGEIIEEFSKAETSKFYKKWGKLKDEKLEETLEEVSQTLKYENGRIGYVEGLYGGIDINYKPKAFGNIEDIEDYDPKYGGGIVTRFENYNGYFYRNFDGRKKIFTFNHGFLEDLPKWVEDVKIPLVKGKGIPSQAYFTLRQMKLLKIGEGEIQTVRMSQIQNLETMGYIHQVTEGKIVRNFDSIDILAAPSNEYMKTVMTQAGYETVSGRITGKGQYFSIKELKRNKWNITDEFMQKYNLSENSMLYMNFNIEVKLNYTK</sequence>
<evidence type="ECO:0000313" key="3">
    <source>
        <dbReference type="Proteomes" id="UP001235513"/>
    </source>
</evidence>
<name>A0ABT9SGJ0_9FLAO</name>
<accession>A0ABT9SGJ0</accession>
<evidence type="ECO:0000256" key="1">
    <source>
        <dbReference type="SAM" id="Phobius"/>
    </source>
</evidence>
<dbReference type="EMBL" id="JAUSRL010000001">
    <property type="protein sequence ID" value="MDP9958537.1"/>
    <property type="molecule type" value="Genomic_DNA"/>
</dbReference>
<gene>
    <name evidence="2" type="ORF">J2T04_000404</name>
</gene>
<comment type="caution">
    <text evidence="2">The sequence shown here is derived from an EMBL/GenBank/DDBJ whole genome shotgun (WGS) entry which is preliminary data.</text>
</comment>
<evidence type="ECO:0000313" key="2">
    <source>
        <dbReference type="EMBL" id="MDP9958537.1"/>
    </source>
</evidence>
<keyword evidence="1" id="KW-0812">Transmembrane</keyword>
<organism evidence="2 3">
    <name type="scientific">Chryseobacterium lathyri</name>
    <dbReference type="NCBI Taxonomy" id="395933"/>
    <lineage>
        <taxon>Bacteria</taxon>
        <taxon>Pseudomonadati</taxon>
        <taxon>Bacteroidota</taxon>
        <taxon>Flavobacteriia</taxon>
        <taxon>Flavobacteriales</taxon>
        <taxon>Weeksellaceae</taxon>
        <taxon>Chryseobacterium group</taxon>
        <taxon>Chryseobacterium</taxon>
    </lineage>
</organism>
<keyword evidence="1" id="KW-1133">Transmembrane helix</keyword>
<protein>
    <submittedName>
        <fullName evidence="2">Uncharacterized protein</fullName>
    </submittedName>
</protein>
<keyword evidence="1" id="KW-0472">Membrane</keyword>
<feature type="transmembrane region" description="Helical" evidence="1">
    <location>
        <begin position="500"/>
        <end position="519"/>
    </location>
</feature>
<reference evidence="2 3" key="1">
    <citation type="submission" date="2023-07" db="EMBL/GenBank/DDBJ databases">
        <title>Sorghum-associated microbial communities from plants grown in Nebraska, USA.</title>
        <authorList>
            <person name="Schachtman D."/>
        </authorList>
    </citation>
    <scope>NUCLEOTIDE SEQUENCE [LARGE SCALE GENOMIC DNA]</scope>
    <source>
        <strain evidence="2 3">CC351</strain>
    </source>
</reference>
<keyword evidence="3" id="KW-1185">Reference proteome</keyword>
<dbReference type="RefSeq" id="WP_306840654.1">
    <property type="nucleotide sequence ID" value="NZ_JAUSRL010000001.1"/>
</dbReference>